<keyword evidence="1" id="KW-0129">CBS domain</keyword>
<accession>A0A8A8D1U8</accession>
<dbReference type="InterPro" id="IPR000644">
    <property type="entry name" value="CBS_dom"/>
</dbReference>
<protein>
    <submittedName>
        <fullName evidence="3">CBS domain-containing protein</fullName>
    </submittedName>
</protein>
<dbReference type="InterPro" id="IPR046342">
    <property type="entry name" value="CBS_dom_sf"/>
</dbReference>
<feature type="domain" description="CBS" evidence="2">
    <location>
        <begin position="211"/>
        <end position="262"/>
    </location>
</feature>
<evidence type="ECO:0000313" key="4">
    <source>
        <dbReference type="Proteomes" id="UP000027834"/>
    </source>
</evidence>
<proteinExistence type="predicted"/>
<dbReference type="EMBL" id="CP072520">
    <property type="protein sequence ID" value="QTO18692.1"/>
    <property type="molecule type" value="Genomic_DNA"/>
</dbReference>
<evidence type="ECO:0000313" key="3">
    <source>
        <dbReference type="EMBL" id="QTO18692.1"/>
    </source>
</evidence>
<name>A0A8A8D1U8_9BURK</name>
<keyword evidence="4" id="KW-1185">Reference proteome</keyword>
<gene>
    <name evidence="3" type="ORF">DT99_000070</name>
</gene>
<evidence type="ECO:0000259" key="2">
    <source>
        <dbReference type="PROSITE" id="PS51371"/>
    </source>
</evidence>
<sequence>MNEMQVMLTPAERLHYRDLLRSARYETLADAEGFESICFAVERLGMRLHGQVASMGAYRAPLRILANESMIFSELPAQYPQLFMPFDALFEAIRRARNDAMHTGVYARSITHKAIELCLGLEDALMANGRMDDEAVVAHFMVRSPIIVEGWQPVAQARQLMLTYSISYLPWWNGEKWTLLSETSVLRYLRSARTPSERFGFPATQLQTAELEFINAVTVPPDTKIDELLSMLPEDNASKLWLVVDSITPERLLGVFTPFDLL</sequence>
<dbReference type="PROSITE" id="PS51371">
    <property type="entry name" value="CBS"/>
    <property type="match status" value="1"/>
</dbReference>
<dbReference type="RefSeq" id="WP_154233793.1">
    <property type="nucleotide sequence ID" value="NZ_CP072520.1"/>
</dbReference>
<reference evidence="3" key="1">
    <citation type="submission" date="2014-04" db="EMBL/GenBank/DDBJ databases">
        <authorList>
            <person name="Ho Y.-N."/>
            <person name="Huang C.-C."/>
        </authorList>
    </citation>
    <scope>NUCLEOTIDE SEQUENCE</scope>
    <source>
        <strain evidence="3">869T2</strain>
    </source>
</reference>
<organism evidence="3 4">
    <name type="scientific">Burkholderia seminalis</name>
    <dbReference type="NCBI Taxonomy" id="488731"/>
    <lineage>
        <taxon>Bacteria</taxon>
        <taxon>Pseudomonadati</taxon>
        <taxon>Pseudomonadota</taxon>
        <taxon>Betaproteobacteria</taxon>
        <taxon>Burkholderiales</taxon>
        <taxon>Burkholderiaceae</taxon>
        <taxon>Burkholderia</taxon>
        <taxon>Burkholderia cepacia complex</taxon>
    </lineage>
</organism>
<dbReference type="Gene3D" id="3.10.580.10">
    <property type="entry name" value="CBS-domain"/>
    <property type="match status" value="1"/>
</dbReference>
<dbReference type="Proteomes" id="UP000027834">
    <property type="component" value="Chromosome 1"/>
</dbReference>
<dbReference type="SUPFAM" id="SSF54631">
    <property type="entry name" value="CBS-domain pair"/>
    <property type="match status" value="1"/>
</dbReference>
<dbReference type="AlphaFoldDB" id="A0A8A8D1U8"/>
<evidence type="ECO:0000256" key="1">
    <source>
        <dbReference type="PROSITE-ProRule" id="PRU00703"/>
    </source>
</evidence>
<reference evidence="3" key="2">
    <citation type="submission" date="2021-03" db="EMBL/GenBank/DDBJ databases">
        <title>Complete genome sequence of Burkholderia seminalis 869T2.</title>
        <authorList>
            <person name="Hung S.-H."/>
            <person name="Huang C.-T."/>
            <person name="Huang C.-C."/>
            <person name="Kuo C.-H."/>
        </authorList>
    </citation>
    <scope>NUCLEOTIDE SEQUENCE</scope>
    <source>
        <strain evidence="3">869T2</strain>
    </source>
</reference>